<evidence type="ECO:0000313" key="2">
    <source>
        <dbReference type="Proteomes" id="UP000095728"/>
    </source>
</evidence>
<sequence length="424" mass="47927">MLRGKHGLKASSRVLMLKNGTILHYVPVDPSPMPWKEVVGALHKLNRKSLKPKFVKSVTSNFRKAFFSQYFHDDPRSEEILRTLVKKTKSSGVKELSLMLRQGKVRDDLLYETLVSVILVNLAVPPTFDKFDSFINTTSNKEILTSMPEPPKKPEIKKDAISPALSPRFVGDSSNTDIQKKASIPKEALNINLETSKNPAALQDVLLQDFIPENDESSKDFSSSSEKSLEPINLDSLQDFLSNAEAKKKVLTFFENSKVPFPKTFDWNQNSFEVPKRQKVSLSDVFFSNKSKYVDAGYSKQRMPDLAQDKQYLMYDVSENTEYILKPVDLLMIKLEKKDLFEVINGCTSKQPQHILEIINTYLLDDMTKWNVYGTVAGSSNKIVFAKELPKQRASKSPKLNTALKITTVVLLVSLASIGLYDFS</sequence>
<dbReference type="AlphaFoldDB" id="A0A1E5R951"/>
<name>A0A1E5R951_9ASCO</name>
<gene>
    <name evidence="1" type="ORF">AWRI3579_g3443</name>
</gene>
<proteinExistence type="predicted"/>
<dbReference type="InParanoid" id="A0A1E5R951"/>
<reference evidence="2" key="1">
    <citation type="journal article" date="2016" name="Genome Announc.">
        <title>Genome sequences of three species of Hanseniaspora isolated from spontaneous wine fermentations.</title>
        <authorList>
            <person name="Sternes P.R."/>
            <person name="Lee D."/>
            <person name="Kutyna D.R."/>
            <person name="Borneman A.R."/>
        </authorList>
    </citation>
    <scope>NUCLEOTIDE SEQUENCE [LARGE SCALE GENOMIC DNA]</scope>
    <source>
        <strain evidence="2">AWRI3579</strain>
    </source>
</reference>
<accession>A0A1E5R951</accession>
<comment type="caution">
    <text evidence="1">The sequence shown here is derived from an EMBL/GenBank/DDBJ whole genome shotgun (WGS) entry which is preliminary data.</text>
</comment>
<dbReference type="OrthoDB" id="4035871at2759"/>
<evidence type="ECO:0000313" key="1">
    <source>
        <dbReference type="EMBL" id="OEJ83063.1"/>
    </source>
</evidence>
<protein>
    <submittedName>
        <fullName evidence="1">Uncharacterized protein</fullName>
    </submittedName>
</protein>
<dbReference type="EMBL" id="LPNM01000009">
    <property type="protein sequence ID" value="OEJ83063.1"/>
    <property type="molecule type" value="Genomic_DNA"/>
</dbReference>
<keyword evidence="2" id="KW-1185">Reference proteome</keyword>
<organism evidence="1 2">
    <name type="scientific">Hanseniaspora osmophila</name>
    <dbReference type="NCBI Taxonomy" id="56408"/>
    <lineage>
        <taxon>Eukaryota</taxon>
        <taxon>Fungi</taxon>
        <taxon>Dikarya</taxon>
        <taxon>Ascomycota</taxon>
        <taxon>Saccharomycotina</taxon>
        <taxon>Saccharomycetes</taxon>
        <taxon>Saccharomycodales</taxon>
        <taxon>Saccharomycodaceae</taxon>
        <taxon>Hanseniaspora</taxon>
    </lineage>
</organism>
<dbReference type="Proteomes" id="UP000095728">
    <property type="component" value="Unassembled WGS sequence"/>
</dbReference>